<feature type="compositionally biased region" description="Low complexity" evidence="1">
    <location>
        <begin position="342"/>
        <end position="352"/>
    </location>
</feature>
<dbReference type="EMBL" id="ABVQ01000034">
    <property type="protein sequence ID" value="EEC58396.1"/>
    <property type="molecule type" value="Genomic_DNA"/>
</dbReference>
<dbReference type="eggNOG" id="COG0464">
    <property type="taxonomic scope" value="Bacteria"/>
</dbReference>
<dbReference type="SUPFAM" id="SSF52540">
    <property type="entry name" value="P-loop containing nucleoside triphosphate hydrolases"/>
    <property type="match status" value="1"/>
</dbReference>
<organism evidence="2 3">
    <name type="scientific">[Bacteroides] pectinophilus ATCC 43243</name>
    <dbReference type="NCBI Taxonomy" id="483218"/>
    <lineage>
        <taxon>Bacteria</taxon>
        <taxon>Bacillati</taxon>
        <taxon>Bacillota</taxon>
        <taxon>Clostridia</taxon>
        <taxon>Eubacteriales</taxon>
    </lineage>
</organism>
<protein>
    <recommendedName>
        <fullName evidence="4">AAA+ ATPase domain-containing protein</fullName>
    </recommendedName>
</protein>
<feature type="compositionally biased region" description="Acidic residues" evidence="1">
    <location>
        <begin position="462"/>
        <end position="472"/>
    </location>
</feature>
<feature type="compositionally biased region" description="Polar residues" evidence="1">
    <location>
        <begin position="319"/>
        <end position="332"/>
    </location>
</feature>
<reference evidence="2 3" key="1">
    <citation type="submission" date="2008-11" db="EMBL/GenBank/DDBJ databases">
        <title>Draft genome sequence of Bacteroides pectinophilus (ATCC 43243).</title>
        <authorList>
            <person name="Sudarsanam P."/>
            <person name="Ley R."/>
            <person name="Guruge J."/>
            <person name="Turnbaugh P.J."/>
            <person name="Mahowald M."/>
            <person name="Liep D."/>
            <person name="Gordon J."/>
        </authorList>
    </citation>
    <scope>NUCLEOTIDE SEQUENCE [LARGE SCALE GENOMIC DNA]</scope>
    <source>
        <strain evidence="2 3">ATCC 43243</strain>
    </source>
</reference>
<feature type="region of interest" description="Disordered" evidence="1">
    <location>
        <begin position="298"/>
        <end position="362"/>
    </location>
</feature>
<evidence type="ECO:0008006" key="4">
    <source>
        <dbReference type="Google" id="ProtNLM"/>
    </source>
</evidence>
<dbReference type="Proteomes" id="UP000003136">
    <property type="component" value="Unassembled WGS sequence"/>
</dbReference>
<dbReference type="InterPro" id="IPR027417">
    <property type="entry name" value="P-loop_NTPase"/>
</dbReference>
<evidence type="ECO:0000313" key="3">
    <source>
        <dbReference type="Proteomes" id="UP000003136"/>
    </source>
</evidence>
<feature type="region of interest" description="Disordered" evidence="1">
    <location>
        <begin position="428"/>
        <end position="475"/>
    </location>
</feature>
<evidence type="ECO:0000256" key="1">
    <source>
        <dbReference type="SAM" id="MobiDB-lite"/>
    </source>
</evidence>
<name>B7APC2_9FIRM</name>
<feature type="compositionally biased region" description="Acidic residues" evidence="1">
    <location>
        <begin position="732"/>
        <end position="761"/>
    </location>
</feature>
<reference evidence="2 3" key="2">
    <citation type="submission" date="2008-11" db="EMBL/GenBank/DDBJ databases">
        <authorList>
            <person name="Fulton L."/>
            <person name="Clifton S."/>
            <person name="Fulton B."/>
            <person name="Xu J."/>
            <person name="Minx P."/>
            <person name="Pepin K.H."/>
            <person name="Johnson M."/>
            <person name="Bhonagiri V."/>
            <person name="Nash W.E."/>
            <person name="Mardis E.R."/>
            <person name="Wilson R.K."/>
        </authorList>
    </citation>
    <scope>NUCLEOTIDE SEQUENCE [LARGE SCALE GENOMIC DNA]</scope>
    <source>
        <strain evidence="2 3">ATCC 43243</strain>
    </source>
</reference>
<dbReference type="STRING" id="483218.BACPEC_00527"/>
<evidence type="ECO:0000313" key="2">
    <source>
        <dbReference type="EMBL" id="EEC58396.1"/>
    </source>
</evidence>
<dbReference type="HOGENOM" id="CLU_005282_1_0_9"/>
<feature type="compositionally biased region" description="Acidic residues" evidence="1">
    <location>
        <begin position="231"/>
        <end position="272"/>
    </location>
</feature>
<dbReference type="eggNOG" id="COG0457">
    <property type="taxonomic scope" value="Bacteria"/>
</dbReference>
<dbReference type="AlphaFoldDB" id="B7APC2"/>
<dbReference type="Gene3D" id="3.40.50.300">
    <property type="entry name" value="P-loop containing nucleotide triphosphate hydrolases"/>
    <property type="match status" value="1"/>
</dbReference>
<feature type="region of interest" description="Disordered" evidence="1">
    <location>
        <begin position="228"/>
        <end position="274"/>
    </location>
</feature>
<proteinExistence type="predicted"/>
<sequence length="1017" mass="116700">MDKYEFNIKLEQIKKLAARKDYKAAAAIANSMDWRKMKDWATLATIINVQEAAGYIEEARDTAILAYNRNQGGRRLVYKLTELFIRLGQFEDAEDLYEEYVHMASHDVNRFILEYKLRKAENAPVDTLIEILEEYKSQEIDEKYMYELAQLYSYAGMSDKCVHICDEIILWFSDGEYVDSAIRLKQKYADITATQQKIFEEAVRKKDAPDADQTKELIFAKEHEKIRYSDEMENELEEEYSQDEYEDAEYEDDEEDGYDGAGYEDDEEDDGPAMDLIQNKADENAKNFFRALINKAAMSAKGGSPDDEDGEEEDEETPADTQADNPEYQDSSYVDDAEDADSSGTDDSASSSGNEGIEKAKQSLNELIAKARQNLEDSYEDVRQEDAEERIAKTAEQIEVPVREYSIYDTRNLQAELAKNLDEIMNSDTAPITPVSPMPSFMNNDFGSVQDEADKDSKNDSDDSDNAADEQIDGQMSIADWVEAVQEEKYGNRETREFSKEELERELAARESKEEAYDRLMAKQKAEAAKTGVPFDEAKARDNANQELMLQSVKTDLAIRTGKAAAHIETDAVKQKEDGRIWLYAYKSKLAKDREEAAAEEQRRVLEQRFSDEEHQRQAQKAMADELAREVREAMDNSAVSQEQDSQKPIPDAEDEEYGEEYDDSYDDEYSEDDYDDEYADDEYAEDDEYDEDGEYEEDDEYDVEPIEEEEPSGVRALFHFGRKKKPKPVEEEPEEDEYEEEYEGSPDEEEPEYDESEYDDGEEAFELEIPKEVRKFFNKYNDMDGVTEQLAEYFDTVGDEIGRNTSERGNIIISGNRSADKTSLAKNIARALNQLYPEYPKKIAKTTGESINQRGIAKSLPRLIGTVLIVEDAGSIVPKRITELLEVMKQDTGGMIVILIDSDTEINVLLSVNPDLAENFNHRIVIKQYAVAELVDYARKYAGKRQHVVNDDALTLLYMKINKLSKEKEYVRTDEVKEIIDKAIVKAERRASRRLFGRHVRRGGEYFVLTESDFKD</sequence>
<feature type="compositionally biased region" description="Acidic residues" evidence="1">
    <location>
        <begin position="652"/>
        <end position="712"/>
    </location>
</feature>
<feature type="compositionally biased region" description="Basic and acidic residues" evidence="1">
    <location>
        <begin position="593"/>
        <end position="635"/>
    </location>
</feature>
<comment type="caution">
    <text evidence="2">The sequence shown here is derived from an EMBL/GenBank/DDBJ whole genome shotgun (WGS) entry which is preliminary data.</text>
</comment>
<accession>B7APC2</accession>
<keyword evidence="3" id="KW-1185">Reference proteome</keyword>
<feature type="region of interest" description="Disordered" evidence="1">
    <location>
        <begin position="593"/>
        <end position="761"/>
    </location>
</feature>
<feature type="compositionally biased region" description="Acidic residues" evidence="1">
    <location>
        <begin position="305"/>
        <end position="318"/>
    </location>
</feature>
<gene>
    <name evidence="2" type="ORF">BACPEC_00527</name>
</gene>